<gene>
    <name evidence="1" type="ORF">Pint_28315</name>
</gene>
<reference evidence="2" key="1">
    <citation type="journal article" date="2023" name="G3 (Bethesda)">
        <title>Genome assembly and association tests identify interacting loci associated with vigor, precocity, and sex in interspecific pistachio rootstocks.</title>
        <authorList>
            <person name="Palmer W."/>
            <person name="Jacygrad E."/>
            <person name="Sagayaradj S."/>
            <person name="Cavanaugh K."/>
            <person name="Han R."/>
            <person name="Bertier L."/>
            <person name="Beede B."/>
            <person name="Kafkas S."/>
            <person name="Golino D."/>
            <person name="Preece J."/>
            <person name="Michelmore R."/>
        </authorList>
    </citation>
    <scope>NUCLEOTIDE SEQUENCE [LARGE SCALE GENOMIC DNA]</scope>
</reference>
<protein>
    <submittedName>
        <fullName evidence="1">Uncharacterized protein</fullName>
    </submittedName>
</protein>
<proteinExistence type="predicted"/>
<dbReference type="Proteomes" id="UP001163603">
    <property type="component" value="Chromosome 5"/>
</dbReference>
<keyword evidence="2" id="KW-1185">Reference proteome</keyword>
<evidence type="ECO:0000313" key="2">
    <source>
        <dbReference type="Proteomes" id="UP001163603"/>
    </source>
</evidence>
<name>A0ACC0YS80_9ROSI</name>
<comment type="caution">
    <text evidence="1">The sequence shown here is derived from an EMBL/GenBank/DDBJ whole genome shotgun (WGS) entry which is preliminary data.</text>
</comment>
<organism evidence="1 2">
    <name type="scientific">Pistacia integerrima</name>
    <dbReference type="NCBI Taxonomy" id="434235"/>
    <lineage>
        <taxon>Eukaryota</taxon>
        <taxon>Viridiplantae</taxon>
        <taxon>Streptophyta</taxon>
        <taxon>Embryophyta</taxon>
        <taxon>Tracheophyta</taxon>
        <taxon>Spermatophyta</taxon>
        <taxon>Magnoliopsida</taxon>
        <taxon>eudicotyledons</taxon>
        <taxon>Gunneridae</taxon>
        <taxon>Pentapetalae</taxon>
        <taxon>rosids</taxon>
        <taxon>malvids</taxon>
        <taxon>Sapindales</taxon>
        <taxon>Anacardiaceae</taxon>
        <taxon>Pistacia</taxon>
    </lineage>
</organism>
<dbReference type="EMBL" id="CM047740">
    <property type="protein sequence ID" value="KAJ0041333.1"/>
    <property type="molecule type" value="Genomic_DNA"/>
</dbReference>
<evidence type="ECO:0000313" key="1">
    <source>
        <dbReference type="EMBL" id="KAJ0041333.1"/>
    </source>
</evidence>
<accession>A0ACC0YS80</accession>
<sequence>MSCSFAVSPSLRREFVNPVSHRFFAPARIYQPRSKCEISRRGFAFKGILASGVSIIGSSLVTEPGQGLERLPYKPEGYNYWTWKGHKIHYVVQGEGFPIVLIHGFGASAFHWRYNIPELAKRYKVYAIDLLGFGWSEKAIIEYDAMVWRDQVVDFLKEIVKEPAVVVGNSLGGFTALVAAAGLPEQVAGVALLNSAGRFGDATKGTNQSEETTFQKIFLKRLKEIFQRVVLGFLFWQAKQPARIESVLKSVYINASNVDDYLVESITRPAADPNAGEVYYRLMTRFMLNQSKYTLDSVLSKLSCPLLLVWGDLDPWVGPAKAIRIKEFYPKTSIVNLQAGHCPHDEVPELVNKALMDWLSTVILEASLQTL</sequence>